<feature type="signal peptide" evidence="1">
    <location>
        <begin position="1"/>
        <end position="20"/>
    </location>
</feature>
<dbReference type="PANTHER" id="PTHR37017:SF11">
    <property type="entry name" value="ESTERASE_LIPASE_THIOESTERASE DOMAIN-CONTAINING PROTEIN"/>
    <property type="match status" value="1"/>
</dbReference>
<dbReference type="InterPro" id="IPR029058">
    <property type="entry name" value="AB_hydrolase_fold"/>
</dbReference>
<reference evidence="3 4" key="1">
    <citation type="submission" date="2019-02" db="EMBL/GenBank/DDBJ databases">
        <title>Dyella amyloliquefaciens sp. nov., isolated from forest soil.</title>
        <authorList>
            <person name="Gao Z.-H."/>
            <person name="Qiu L.-H."/>
        </authorList>
    </citation>
    <scope>NUCLEOTIDE SEQUENCE [LARGE SCALE GENOMIC DNA]</scope>
    <source>
        <strain evidence="3 4">KACC 12747</strain>
    </source>
</reference>
<gene>
    <name evidence="3" type="ORF">EZM97_30790</name>
</gene>
<keyword evidence="1" id="KW-0732">Signal</keyword>
<dbReference type="AlphaFoldDB" id="A0A4R0YL21"/>
<proteinExistence type="predicted"/>
<keyword evidence="4" id="KW-1185">Reference proteome</keyword>
<dbReference type="InterPro" id="IPR052897">
    <property type="entry name" value="Sec-Metab_Biosynth_Hydrolase"/>
</dbReference>
<dbReference type="PANTHER" id="PTHR37017">
    <property type="entry name" value="AB HYDROLASE-1 DOMAIN-CONTAINING PROTEIN-RELATED"/>
    <property type="match status" value="1"/>
</dbReference>
<evidence type="ECO:0000313" key="3">
    <source>
        <dbReference type="EMBL" id="TCI07005.1"/>
    </source>
</evidence>
<dbReference type="EMBL" id="SJTG01000005">
    <property type="protein sequence ID" value="TCI07005.1"/>
    <property type="molecule type" value="Genomic_DNA"/>
</dbReference>
<keyword evidence="3" id="KW-0378">Hydrolase</keyword>
<evidence type="ECO:0000313" key="4">
    <source>
        <dbReference type="Proteomes" id="UP000291822"/>
    </source>
</evidence>
<sequence>MRKLLSIAIALMAATGSALAADAAPVGVKNIVIVPGAFVDGSGWHVVHDILIHKGYSVHVVQPRIDTLANDTEAVYRQLRKEDGPTLLVGSDYGGAVITQAGNRDKVKGLVYVAAAAPNVGESVLQLVNSVPEPSNDFQASWDGYIYANERQFGADFAADLTKNRTNFLAVSQVPATVGALRTVTEAAAWRSKPSWAVVATEDRVYSPELQRSMYQRAGSRITEIKGSHLVYMSQPEQVAQVIEDAAKSLK</sequence>
<accession>A0A4R0YL21</accession>
<dbReference type="InterPro" id="IPR000073">
    <property type="entry name" value="AB_hydrolase_1"/>
</dbReference>
<name>A0A4R0YL21_9GAMM</name>
<evidence type="ECO:0000259" key="2">
    <source>
        <dbReference type="Pfam" id="PF12697"/>
    </source>
</evidence>
<feature type="domain" description="AB hydrolase-1" evidence="2">
    <location>
        <begin position="31"/>
        <end position="241"/>
    </location>
</feature>
<evidence type="ECO:0000256" key="1">
    <source>
        <dbReference type="SAM" id="SignalP"/>
    </source>
</evidence>
<organism evidence="3 4">
    <name type="scientific">Dyella soli</name>
    <dbReference type="NCBI Taxonomy" id="522319"/>
    <lineage>
        <taxon>Bacteria</taxon>
        <taxon>Pseudomonadati</taxon>
        <taxon>Pseudomonadota</taxon>
        <taxon>Gammaproteobacteria</taxon>
        <taxon>Lysobacterales</taxon>
        <taxon>Rhodanobacteraceae</taxon>
        <taxon>Dyella</taxon>
    </lineage>
</organism>
<dbReference type="Pfam" id="PF12697">
    <property type="entry name" value="Abhydrolase_6"/>
    <property type="match status" value="1"/>
</dbReference>
<feature type="chain" id="PRO_5020753712" evidence="1">
    <location>
        <begin position="21"/>
        <end position="251"/>
    </location>
</feature>
<dbReference type="GO" id="GO:0016787">
    <property type="term" value="F:hydrolase activity"/>
    <property type="evidence" value="ECO:0007669"/>
    <property type="project" value="UniProtKB-KW"/>
</dbReference>
<dbReference type="Gene3D" id="3.40.50.1820">
    <property type="entry name" value="alpha/beta hydrolase"/>
    <property type="match status" value="1"/>
</dbReference>
<dbReference type="RefSeq" id="WP_131411998.1">
    <property type="nucleotide sequence ID" value="NZ_SJTG01000005.1"/>
</dbReference>
<protein>
    <submittedName>
        <fullName evidence="3">Alpha/beta hydrolase</fullName>
    </submittedName>
</protein>
<dbReference type="Proteomes" id="UP000291822">
    <property type="component" value="Unassembled WGS sequence"/>
</dbReference>
<comment type="caution">
    <text evidence="3">The sequence shown here is derived from an EMBL/GenBank/DDBJ whole genome shotgun (WGS) entry which is preliminary data.</text>
</comment>
<dbReference type="SUPFAM" id="SSF53474">
    <property type="entry name" value="alpha/beta-Hydrolases"/>
    <property type="match status" value="1"/>
</dbReference>